<dbReference type="Proteomes" id="UP000197528">
    <property type="component" value="Unassembled WGS sequence"/>
</dbReference>
<dbReference type="PROSITE" id="PS00380">
    <property type="entry name" value="RHODANESE_1"/>
    <property type="match status" value="1"/>
</dbReference>
<dbReference type="SUPFAM" id="SSF52821">
    <property type="entry name" value="Rhodanese/Cell cycle control phosphatase"/>
    <property type="match status" value="2"/>
</dbReference>
<dbReference type="Pfam" id="PF00581">
    <property type="entry name" value="Rhodanese"/>
    <property type="match status" value="2"/>
</dbReference>
<evidence type="ECO:0000256" key="2">
    <source>
        <dbReference type="ARBA" id="ARBA00022737"/>
    </source>
</evidence>
<dbReference type="InterPro" id="IPR001307">
    <property type="entry name" value="Thiosulphate_STrfase_CS"/>
</dbReference>
<dbReference type="InterPro" id="IPR001763">
    <property type="entry name" value="Rhodanese-like_dom"/>
</dbReference>
<keyword evidence="5" id="KW-1185">Reference proteome</keyword>
<dbReference type="PANTHER" id="PTHR11364">
    <property type="entry name" value="THIOSULFATE SULFERTANSFERASE"/>
    <property type="match status" value="1"/>
</dbReference>
<proteinExistence type="predicted"/>
<dbReference type="InterPro" id="IPR036873">
    <property type="entry name" value="Rhodanese-like_dom_sf"/>
</dbReference>
<feature type="domain" description="Rhodanese" evidence="3">
    <location>
        <begin position="16"/>
        <end position="132"/>
    </location>
</feature>
<reference evidence="4 5" key="1">
    <citation type="submission" date="2017-05" db="EMBL/GenBank/DDBJ databases">
        <title>Genome of Polynucleobacter sp. MWH-Feld-100.</title>
        <authorList>
            <person name="Hahn M.W."/>
        </authorList>
    </citation>
    <scope>NUCLEOTIDE SEQUENCE [LARGE SCALE GENOMIC DNA]</scope>
    <source>
        <strain evidence="4 5">MWH-Feld-100</strain>
    </source>
</reference>
<protein>
    <submittedName>
        <fullName evidence="4">Sulfurtransferase</fullName>
    </submittedName>
</protein>
<dbReference type="CDD" id="cd01449">
    <property type="entry name" value="TST_Repeat_2"/>
    <property type="match status" value="1"/>
</dbReference>
<feature type="domain" description="Rhodanese" evidence="3">
    <location>
        <begin position="163"/>
        <end position="275"/>
    </location>
</feature>
<dbReference type="PROSITE" id="PS50206">
    <property type="entry name" value="RHODANESE_3"/>
    <property type="match status" value="2"/>
</dbReference>
<sequence length="277" mass="30038">MTPLVSANQLEEILNSGENVLLCDCRFDLTNPEAGRKAYEESHIPGAIYVDLDQDMSGTKTGSNGRHPLPNPQDWAKTKARLGISPNTLVVAYDKQGSVYASRLWWMLKATGHANVRVLDGGLDSWNGPMGTIPRKPTPTSQAIEPMPYVGLVSVNDVVSNLESGKNLVLDARANDRFHGQNETLDPIGGHIPGAVNHFFKNNLSATAFKAPEQLFKDFVELLGTKKPSEIIHQCGSGVTACHNLLAMEVAGLKGSRLYAGSWSEWCADSTRPIATD</sequence>
<name>A0A254Q2C8_9BURK</name>
<dbReference type="AlphaFoldDB" id="A0A254Q2C8"/>
<dbReference type="EMBL" id="NGUP01000003">
    <property type="protein sequence ID" value="OWS69622.1"/>
    <property type="molecule type" value="Genomic_DNA"/>
</dbReference>
<dbReference type="InterPro" id="IPR045078">
    <property type="entry name" value="TST/MPST-like"/>
</dbReference>
<dbReference type="Gene3D" id="3.40.250.10">
    <property type="entry name" value="Rhodanese-like domain"/>
    <property type="match status" value="2"/>
</dbReference>
<evidence type="ECO:0000313" key="4">
    <source>
        <dbReference type="EMBL" id="OWS69622.1"/>
    </source>
</evidence>
<evidence type="ECO:0000313" key="5">
    <source>
        <dbReference type="Proteomes" id="UP000197528"/>
    </source>
</evidence>
<evidence type="ECO:0000259" key="3">
    <source>
        <dbReference type="PROSITE" id="PS50206"/>
    </source>
</evidence>
<dbReference type="RefSeq" id="WP_088525235.1">
    <property type="nucleotide sequence ID" value="NZ_NGUP01000003.1"/>
</dbReference>
<keyword evidence="2" id="KW-0677">Repeat</keyword>
<dbReference type="SMART" id="SM00450">
    <property type="entry name" value="RHOD"/>
    <property type="match status" value="2"/>
</dbReference>
<accession>A0A254Q2C8</accession>
<organism evidence="4 5">
    <name type="scientific">Polynucleobacter campilacus</name>
    <dbReference type="NCBI Taxonomy" id="1743163"/>
    <lineage>
        <taxon>Bacteria</taxon>
        <taxon>Pseudomonadati</taxon>
        <taxon>Pseudomonadota</taxon>
        <taxon>Betaproteobacteria</taxon>
        <taxon>Burkholderiales</taxon>
        <taxon>Burkholderiaceae</taxon>
        <taxon>Polynucleobacter</taxon>
    </lineage>
</organism>
<dbReference type="GO" id="GO:0004792">
    <property type="term" value="F:thiosulfate-cyanide sulfurtransferase activity"/>
    <property type="evidence" value="ECO:0007669"/>
    <property type="project" value="InterPro"/>
</dbReference>
<evidence type="ECO:0000256" key="1">
    <source>
        <dbReference type="ARBA" id="ARBA00022679"/>
    </source>
</evidence>
<keyword evidence="1 4" id="KW-0808">Transferase</keyword>
<dbReference type="CDD" id="cd01448">
    <property type="entry name" value="TST_Repeat_1"/>
    <property type="match status" value="1"/>
</dbReference>
<dbReference type="OrthoDB" id="9781034at2"/>
<gene>
    <name evidence="4" type="ORF">CBI31_04565</name>
</gene>
<comment type="caution">
    <text evidence="4">The sequence shown here is derived from an EMBL/GenBank/DDBJ whole genome shotgun (WGS) entry which is preliminary data.</text>
</comment>
<dbReference type="PANTHER" id="PTHR11364:SF27">
    <property type="entry name" value="SULFURTRANSFERASE"/>
    <property type="match status" value="1"/>
</dbReference>